<feature type="domain" description="Protein kinase" evidence="17">
    <location>
        <begin position="9"/>
        <end position="263"/>
    </location>
</feature>
<dbReference type="SUPFAM" id="SSF56112">
    <property type="entry name" value="Protein kinase-like (PK-like)"/>
    <property type="match status" value="1"/>
</dbReference>
<evidence type="ECO:0000259" key="17">
    <source>
        <dbReference type="PROSITE" id="PS50011"/>
    </source>
</evidence>
<dbReference type="PROSITE" id="PS00107">
    <property type="entry name" value="PROTEIN_KINASE_ATP"/>
    <property type="match status" value="1"/>
</dbReference>
<evidence type="ECO:0000256" key="8">
    <source>
        <dbReference type="ARBA" id="ARBA00022741"/>
    </source>
</evidence>
<keyword evidence="7" id="KW-0677">Repeat</keyword>
<dbReference type="InterPro" id="IPR000719">
    <property type="entry name" value="Prot_kinase_dom"/>
</dbReference>
<evidence type="ECO:0000256" key="12">
    <source>
        <dbReference type="ARBA" id="ARBA00032242"/>
    </source>
</evidence>
<keyword evidence="4" id="KW-0963">Cytoplasm</keyword>
<organism evidence="19">
    <name type="scientific">Thrips palmi</name>
    <name type="common">Melon thrips</name>
    <dbReference type="NCBI Taxonomy" id="161013"/>
    <lineage>
        <taxon>Eukaryota</taxon>
        <taxon>Metazoa</taxon>
        <taxon>Ecdysozoa</taxon>
        <taxon>Arthropoda</taxon>
        <taxon>Hexapoda</taxon>
        <taxon>Insecta</taxon>
        <taxon>Pterygota</taxon>
        <taxon>Neoptera</taxon>
        <taxon>Paraneoptera</taxon>
        <taxon>Thysanoptera</taxon>
        <taxon>Terebrantia</taxon>
        <taxon>Thripoidea</taxon>
        <taxon>Thripidae</taxon>
        <taxon>Thrips</taxon>
    </lineage>
</organism>
<dbReference type="GO" id="GO:0004674">
    <property type="term" value="F:protein serine/threonine kinase activity"/>
    <property type="evidence" value="ECO:0007669"/>
    <property type="project" value="UniProtKB-KW"/>
</dbReference>
<keyword evidence="9" id="KW-0418">Kinase</keyword>
<dbReference type="GO" id="GO:0000422">
    <property type="term" value="P:autophagy of mitochondrion"/>
    <property type="evidence" value="ECO:0007669"/>
    <property type="project" value="TreeGrafter"/>
</dbReference>
<dbReference type="InParanoid" id="A0A6P8YVB0"/>
<dbReference type="RefSeq" id="XP_034241475.1">
    <property type="nucleotide sequence ID" value="XM_034385584.1"/>
</dbReference>
<dbReference type="Pfam" id="PF04212">
    <property type="entry name" value="MIT"/>
    <property type="match status" value="1"/>
</dbReference>
<dbReference type="InterPro" id="IPR007330">
    <property type="entry name" value="MIT_dom"/>
</dbReference>
<comment type="catalytic activity">
    <reaction evidence="13">
        <text>L-threonyl-[protein] + ATP = O-phospho-L-threonyl-[protein] + ADP + H(+)</text>
        <dbReference type="Rhea" id="RHEA:46608"/>
        <dbReference type="Rhea" id="RHEA-COMP:11060"/>
        <dbReference type="Rhea" id="RHEA-COMP:11605"/>
        <dbReference type="ChEBI" id="CHEBI:15378"/>
        <dbReference type="ChEBI" id="CHEBI:30013"/>
        <dbReference type="ChEBI" id="CHEBI:30616"/>
        <dbReference type="ChEBI" id="CHEBI:61977"/>
        <dbReference type="ChEBI" id="CHEBI:456216"/>
        <dbReference type="EC" id="2.7.11.1"/>
    </reaction>
</comment>
<evidence type="ECO:0000256" key="14">
    <source>
        <dbReference type="ARBA" id="ARBA00048679"/>
    </source>
</evidence>
<accession>A0A6P8YVB0</accession>
<name>A0A6P8YVB0_THRPL</name>
<dbReference type="KEGG" id="tpal:117645402"/>
<dbReference type="Pfam" id="PF00069">
    <property type="entry name" value="Pkinase"/>
    <property type="match status" value="1"/>
</dbReference>
<evidence type="ECO:0000256" key="13">
    <source>
        <dbReference type="ARBA" id="ARBA00047899"/>
    </source>
</evidence>
<dbReference type="FunCoup" id="A0A6P8YVB0">
    <property type="interactions" value="1415"/>
</dbReference>
<dbReference type="InterPro" id="IPR011009">
    <property type="entry name" value="Kinase-like_dom_sf"/>
</dbReference>
<dbReference type="AlphaFoldDB" id="A0A6P8YVB0"/>
<dbReference type="PROSITE" id="PS00108">
    <property type="entry name" value="PROTEIN_KINASE_ST"/>
    <property type="match status" value="1"/>
</dbReference>
<evidence type="ECO:0000256" key="9">
    <source>
        <dbReference type="ARBA" id="ARBA00022777"/>
    </source>
</evidence>
<evidence type="ECO:0000256" key="10">
    <source>
        <dbReference type="ARBA" id="ARBA00022840"/>
    </source>
</evidence>
<protein>
    <recommendedName>
        <fullName evidence="3">Serine/threonine-protein kinase ULK3</fullName>
        <ecNumber evidence="2">2.7.11.1</ecNumber>
    </recommendedName>
    <alternativeName>
        <fullName evidence="12">Unc-51-like kinase 3</fullName>
    </alternativeName>
</protein>
<evidence type="ECO:0000256" key="4">
    <source>
        <dbReference type="ARBA" id="ARBA00022490"/>
    </source>
</evidence>
<dbReference type="SMART" id="SM00220">
    <property type="entry name" value="S_TKc"/>
    <property type="match status" value="1"/>
</dbReference>
<dbReference type="Gene3D" id="1.10.510.10">
    <property type="entry name" value="Transferase(Phosphotransferase) domain 1"/>
    <property type="match status" value="1"/>
</dbReference>
<dbReference type="SMART" id="SM00745">
    <property type="entry name" value="MIT"/>
    <property type="match status" value="1"/>
</dbReference>
<dbReference type="GO" id="GO:0005524">
    <property type="term" value="F:ATP binding"/>
    <property type="evidence" value="ECO:0007669"/>
    <property type="project" value="UniProtKB-UniRule"/>
</dbReference>
<keyword evidence="6" id="KW-0808">Transferase</keyword>
<dbReference type="InterPro" id="IPR036181">
    <property type="entry name" value="MIT_dom_sf"/>
</dbReference>
<keyword evidence="5 16" id="KW-0723">Serine/threonine-protein kinase</keyword>
<dbReference type="FunFam" id="3.30.200.20:FF:000042">
    <property type="entry name" value="Aurora kinase A"/>
    <property type="match status" value="1"/>
</dbReference>
<dbReference type="InterPro" id="IPR008271">
    <property type="entry name" value="Ser/Thr_kinase_AS"/>
</dbReference>
<dbReference type="GO" id="GO:0005776">
    <property type="term" value="C:autophagosome"/>
    <property type="evidence" value="ECO:0007669"/>
    <property type="project" value="TreeGrafter"/>
</dbReference>
<reference evidence="19" key="1">
    <citation type="submission" date="2025-08" db="UniProtKB">
        <authorList>
            <consortium name="RefSeq"/>
        </authorList>
    </citation>
    <scope>IDENTIFICATION</scope>
    <source>
        <tissue evidence="19">Total insect</tissue>
    </source>
</reference>
<dbReference type="GO" id="GO:0000045">
    <property type="term" value="P:autophagosome assembly"/>
    <property type="evidence" value="ECO:0007669"/>
    <property type="project" value="TreeGrafter"/>
</dbReference>
<dbReference type="GeneID" id="117645402"/>
<evidence type="ECO:0000256" key="2">
    <source>
        <dbReference type="ARBA" id="ARBA00012513"/>
    </source>
</evidence>
<dbReference type="GO" id="GO:0010506">
    <property type="term" value="P:regulation of autophagy"/>
    <property type="evidence" value="ECO:0007669"/>
    <property type="project" value="InterPro"/>
</dbReference>
<evidence type="ECO:0000256" key="6">
    <source>
        <dbReference type="ARBA" id="ARBA00022679"/>
    </source>
</evidence>
<dbReference type="SUPFAM" id="SSF116846">
    <property type="entry name" value="MIT domain"/>
    <property type="match status" value="2"/>
</dbReference>
<evidence type="ECO:0000256" key="3">
    <source>
        <dbReference type="ARBA" id="ARBA00021644"/>
    </source>
</evidence>
<dbReference type="GO" id="GO:0042594">
    <property type="term" value="P:response to starvation"/>
    <property type="evidence" value="ECO:0007669"/>
    <property type="project" value="TreeGrafter"/>
</dbReference>
<dbReference type="EC" id="2.7.11.1" evidence="2"/>
<comment type="subcellular location">
    <subcellularLocation>
        <location evidence="1">Cytoplasm</location>
    </subcellularLocation>
</comment>
<keyword evidence="10 15" id="KW-0067">ATP-binding</keyword>
<evidence type="ECO:0000256" key="16">
    <source>
        <dbReference type="RuleBase" id="RU000304"/>
    </source>
</evidence>
<feature type="binding site" evidence="15">
    <location>
        <position position="39"/>
    </location>
    <ligand>
        <name>ATP</name>
        <dbReference type="ChEBI" id="CHEBI:30616"/>
    </ligand>
</feature>
<comment type="similarity">
    <text evidence="16">Belongs to the protein kinase superfamily.</text>
</comment>
<evidence type="ECO:0000256" key="5">
    <source>
        <dbReference type="ARBA" id="ARBA00022527"/>
    </source>
</evidence>
<dbReference type="GO" id="GO:0005829">
    <property type="term" value="C:cytosol"/>
    <property type="evidence" value="ECO:0007669"/>
    <property type="project" value="TreeGrafter"/>
</dbReference>
<dbReference type="PROSITE" id="PS50011">
    <property type="entry name" value="PROTEIN_KINASE_DOM"/>
    <property type="match status" value="1"/>
</dbReference>
<comment type="catalytic activity">
    <reaction evidence="14">
        <text>L-seryl-[protein] + ATP = O-phospho-L-seryl-[protein] + ADP + H(+)</text>
        <dbReference type="Rhea" id="RHEA:17989"/>
        <dbReference type="Rhea" id="RHEA-COMP:9863"/>
        <dbReference type="Rhea" id="RHEA-COMP:11604"/>
        <dbReference type="ChEBI" id="CHEBI:15378"/>
        <dbReference type="ChEBI" id="CHEBI:29999"/>
        <dbReference type="ChEBI" id="CHEBI:30616"/>
        <dbReference type="ChEBI" id="CHEBI:83421"/>
        <dbReference type="ChEBI" id="CHEBI:456216"/>
        <dbReference type="EC" id="2.7.11.1"/>
    </reaction>
</comment>
<evidence type="ECO:0000313" key="18">
    <source>
        <dbReference type="Proteomes" id="UP000515158"/>
    </source>
</evidence>
<dbReference type="Gene3D" id="1.20.58.80">
    <property type="entry name" value="Phosphotransferase system, lactose/cellobiose-type IIA subunit"/>
    <property type="match status" value="2"/>
</dbReference>
<sequence length="459" mass="51793">MTTPYVEGYVIVEKIGAGSYSNVYKAFKKDGCREAVAIKVVEKRRLSKSAEDNIVTEISLLKKLKHPHIVNMKDFLYDGRCIYIIMEWCGGGDLSGFIKKKRCLPEPVCRRFLQQLSAALKYLRSHNVCHMDLKPSNLLLAQQQILKIGDFGFAQYLSDEDKHNSIRGSPLYMAPEMLLARKYDARADLWSVGIIMYECLFGKAPYSSSSFSELADKIRSKAPVEIPKCASVSSQCRDLLSRLLKHDPEQRIDYESFFKHDYLDLEHFPCEESLLKAVDLVSKAVKLDAEHKEREAFNLYCESLLYFVPLLSAENDPTKKAAYRVKVDEYIRRAEELKDPAAAASRSANDSSAFSQLLKLCTTSEKLCSALEIGHTGEMYMTEGQYSLALGKFESCLATLMPLLALEPRGPRRDLLHKQVQQWLCLAESSKSLAALPAIKERSNATAASLKGKKLIRSR</sequence>
<dbReference type="OrthoDB" id="346907at2759"/>
<keyword evidence="11" id="KW-0072">Autophagy</keyword>
<dbReference type="InterPro" id="IPR045269">
    <property type="entry name" value="Atg1-like"/>
</dbReference>
<dbReference type="GO" id="GO:0061709">
    <property type="term" value="P:reticulophagy"/>
    <property type="evidence" value="ECO:0007669"/>
    <property type="project" value="TreeGrafter"/>
</dbReference>
<dbReference type="InterPro" id="IPR017441">
    <property type="entry name" value="Protein_kinase_ATP_BS"/>
</dbReference>
<evidence type="ECO:0000256" key="7">
    <source>
        <dbReference type="ARBA" id="ARBA00022737"/>
    </source>
</evidence>
<evidence type="ECO:0000256" key="15">
    <source>
        <dbReference type="PROSITE-ProRule" id="PRU10141"/>
    </source>
</evidence>
<dbReference type="GO" id="GO:0034045">
    <property type="term" value="C:phagophore assembly site membrane"/>
    <property type="evidence" value="ECO:0007669"/>
    <property type="project" value="TreeGrafter"/>
</dbReference>
<keyword evidence="18" id="KW-1185">Reference proteome</keyword>
<evidence type="ECO:0000256" key="11">
    <source>
        <dbReference type="ARBA" id="ARBA00023006"/>
    </source>
</evidence>
<proteinExistence type="inferred from homology"/>
<dbReference type="Gene3D" id="3.30.200.20">
    <property type="entry name" value="Phosphorylase Kinase, domain 1"/>
    <property type="match status" value="1"/>
</dbReference>
<evidence type="ECO:0000256" key="1">
    <source>
        <dbReference type="ARBA" id="ARBA00004496"/>
    </source>
</evidence>
<keyword evidence="8 15" id="KW-0547">Nucleotide-binding</keyword>
<evidence type="ECO:0000313" key="19">
    <source>
        <dbReference type="RefSeq" id="XP_034241475.1"/>
    </source>
</evidence>
<gene>
    <name evidence="19" type="primary">LOC117645402</name>
</gene>
<dbReference type="FunFam" id="1.10.510.10:FF:000571">
    <property type="entry name" value="Maternal embryonic leucine zipper kinase"/>
    <property type="match status" value="1"/>
</dbReference>
<dbReference type="GO" id="GO:0034727">
    <property type="term" value="P:piecemeal microautophagy of the nucleus"/>
    <property type="evidence" value="ECO:0007669"/>
    <property type="project" value="TreeGrafter"/>
</dbReference>
<dbReference type="PANTHER" id="PTHR24348:SF65">
    <property type="entry name" value="SERINE_THREONINE-PROTEIN KINASE ULK3"/>
    <property type="match status" value="1"/>
</dbReference>
<dbReference type="PANTHER" id="PTHR24348">
    <property type="entry name" value="SERINE/THREONINE-PROTEIN KINASE UNC-51-RELATED"/>
    <property type="match status" value="1"/>
</dbReference>
<dbReference type="Proteomes" id="UP000515158">
    <property type="component" value="Unplaced"/>
</dbReference>